<dbReference type="PROSITE" id="PS00284">
    <property type="entry name" value="SERPIN"/>
    <property type="match status" value="1"/>
</dbReference>
<evidence type="ECO:0000256" key="4">
    <source>
        <dbReference type="ARBA" id="ARBA00022900"/>
    </source>
</evidence>
<dbReference type="InterPro" id="IPR042178">
    <property type="entry name" value="Serpin_sf_1"/>
</dbReference>
<sequence>MEAVDFAGNSEGARTNINNWVEKQTQGKIKDLLAQGDVNGLTKLVLVNAIYFKGDWDKKFKKRATRKHKFRINKNDTKPVKMMHQELNLPLAYIPEANCSIVDLPYKGKDLSMLIFLPNDMRTLEQQLTYENFVEWTRPDMMRMTEVQLGLPRFKMTETYDMENVLMSMGMVDAFDMARSNFSGMSPGNNLSLSKVVHKAFVKVNEEGTEAAAATAAVATNCCMPMPPPRFIADHPFLFFIRHNASKSILFAGRYCSPE</sequence>
<organism evidence="10 11">
    <name type="scientific">Neogobius melanostomus</name>
    <name type="common">round goby</name>
    <dbReference type="NCBI Taxonomy" id="47308"/>
    <lineage>
        <taxon>Eukaryota</taxon>
        <taxon>Metazoa</taxon>
        <taxon>Chordata</taxon>
        <taxon>Craniata</taxon>
        <taxon>Vertebrata</taxon>
        <taxon>Euteleostomi</taxon>
        <taxon>Actinopterygii</taxon>
        <taxon>Neopterygii</taxon>
        <taxon>Teleostei</taxon>
        <taxon>Neoteleostei</taxon>
        <taxon>Acanthomorphata</taxon>
        <taxon>Gobiaria</taxon>
        <taxon>Gobiiformes</taxon>
        <taxon>Gobioidei</taxon>
        <taxon>Gobiidae</taxon>
        <taxon>Benthophilinae</taxon>
        <taxon>Neogobiini</taxon>
        <taxon>Neogobius</taxon>
    </lineage>
</organism>
<evidence type="ECO:0000313" key="10">
    <source>
        <dbReference type="Ensembl" id="ENSNMLP00000011631.1"/>
    </source>
</evidence>
<evidence type="ECO:0000256" key="2">
    <source>
        <dbReference type="ARBA" id="ARBA00022490"/>
    </source>
</evidence>
<keyword evidence="2" id="KW-0963">Cytoplasm</keyword>
<comment type="similarity">
    <text evidence="8">Belongs to the serpin family.</text>
</comment>
<comment type="subcellular location">
    <subcellularLocation>
        <location evidence="1">Cytoplasm</location>
    </subcellularLocation>
</comment>
<keyword evidence="4" id="KW-0722">Serine protease inhibitor</keyword>
<accession>A0A8C6STW2</accession>
<evidence type="ECO:0000313" key="11">
    <source>
        <dbReference type="Proteomes" id="UP000694523"/>
    </source>
</evidence>
<evidence type="ECO:0000256" key="7">
    <source>
        <dbReference type="ARBA" id="ARBA00039202"/>
    </source>
</evidence>
<dbReference type="Proteomes" id="UP000694523">
    <property type="component" value="Unplaced"/>
</dbReference>
<dbReference type="InterPro" id="IPR042185">
    <property type="entry name" value="Serpin_sf_2"/>
</dbReference>
<comment type="subunit">
    <text evidence="6">Forms a complex with the monomeric form of beta-tryptase.</text>
</comment>
<dbReference type="InterPro" id="IPR023796">
    <property type="entry name" value="Serpin_dom"/>
</dbReference>
<keyword evidence="3" id="KW-0646">Protease inhibitor</keyword>
<protein>
    <recommendedName>
        <fullName evidence="7">Serpin B6</fullName>
    </recommendedName>
</protein>
<reference evidence="10" key="1">
    <citation type="submission" date="2025-08" db="UniProtKB">
        <authorList>
            <consortium name="Ensembl"/>
        </authorList>
    </citation>
    <scope>IDENTIFICATION</scope>
</reference>
<dbReference type="SUPFAM" id="SSF56574">
    <property type="entry name" value="Serpins"/>
    <property type="match status" value="1"/>
</dbReference>
<dbReference type="PANTHER" id="PTHR11461">
    <property type="entry name" value="SERINE PROTEASE INHIBITOR, SERPIN"/>
    <property type="match status" value="1"/>
</dbReference>
<evidence type="ECO:0000256" key="1">
    <source>
        <dbReference type="ARBA" id="ARBA00004496"/>
    </source>
</evidence>
<dbReference type="SMART" id="SM00093">
    <property type="entry name" value="SERPIN"/>
    <property type="match status" value="1"/>
</dbReference>
<evidence type="ECO:0000256" key="5">
    <source>
        <dbReference type="ARBA" id="ARBA00022990"/>
    </source>
</evidence>
<keyword evidence="5" id="KW-0007">Acetylation</keyword>
<dbReference type="GO" id="GO:0004867">
    <property type="term" value="F:serine-type endopeptidase inhibitor activity"/>
    <property type="evidence" value="ECO:0007669"/>
    <property type="project" value="UniProtKB-KW"/>
</dbReference>
<keyword evidence="11" id="KW-1185">Reference proteome</keyword>
<name>A0A8C6STW2_9GOBI</name>
<evidence type="ECO:0000256" key="6">
    <source>
        <dbReference type="ARBA" id="ARBA00038828"/>
    </source>
</evidence>
<dbReference type="AlphaFoldDB" id="A0A8C6STW2"/>
<dbReference type="Pfam" id="PF00079">
    <property type="entry name" value="Serpin"/>
    <property type="match status" value="1"/>
</dbReference>
<dbReference type="InterPro" id="IPR000215">
    <property type="entry name" value="Serpin_fam"/>
</dbReference>
<dbReference type="Gene3D" id="3.30.497.10">
    <property type="entry name" value="Antithrombin, subunit I, domain 2"/>
    <property type="match status" value="1"/>
</dbReference>
<dbReference type="Gene3D" id="2.30.39.10">
    <property type="entry name" value="Alpha-1-antitrypsin, domain 1"/>
    <property type="match status" value="1"/>
</dbReference>
<dbReference type="Ensembl" id="ENSNMLT00000013148.1">
    <property type="protein sequence ID" value="ENSNMLP00000011631.1"/>
    <property type="gene ID" value="ENSNMLG00000007959.1"/>
</dbReference>
<evidence type="ECO:0000256" key="8">
    <source>
        <dbReference type="RuleBase" id="RU000411"/>
    </source>
</evidence>
<dbReference type="GO" id="GO:0005737">
    <property type="term" value="C:cytoplasm"/>
    <property type="evidence" value="ECO:0007669"/>
    <property type="project" value="UniProtKB-SubCell"/>
</dbReference>
<dbReference type="InterPro" id="IPR036186">
    <property type="entry name" value="Serpin_sf"/>
</dbReference>
<feature type="domain" description="Serpin" evidence="9">
    <location>
        <begin position="1"/>
        <end position="258"/>
    </location>
</feature>
<reference evidence="10" key="2">
    <citation type="submission" date="2025-09" db="UniProtKB">
        <authorList>
            <consortium name="Ensembl"/>
        </authorList>
    </citation>
    <scope>IDENTIFICATION</scope>
</reference>
<dbReference type="GO" id="GO:0005615">
    <property type="term" value="C:extracellular space"/>
    <property type="evidence" value="ECO:0007669"/>
    <property type="project" value="InterPro"/>
</dbReference>
<dbReference type="InterPro" id="IPR023795">
    <property type="entry name" value="Serpin_CS"/>
</dbReference>
<evidence type="ECO:0000256" key="3">
    <source>
        <dbReference type="ARBA" id="ARBA00022690"/>
    </source>
</evidence>
<proteinExistence type="inferred from homology"/>
<evidence type="ECO:0000259" key="9">
    <source>
        <dbReference type="SMART" id="SM00093"/>
    </source>
</evidence>
<dbReference type="PANTHER" id="PTHR11461:SF204">
    <property type="entry name" value="SERPIN B6"/>
    <property type="match status" value="1"/>
</dbReference>